<dbReference type="OrthoDB" id="9799230at2"/>
<dbReference type="PANTHER" id="PTHR24104:SF25">
    <property type="entry name" value="PROTEIN LIN-41"/>
    <property type="match status" value="1"/>
</dbReference>
<dbReference type="SUPFAM" id="SSF101898">
    <property type="entry name" value="NHL repeat"/>
    <property type="match status" value="2"/>
</dbReference>
<dbReference type="InterPro" id="IPR050952">
    <property type="entry name" value="TRIM-NHL_E3_ligases"/>
</dbReference>
<gene>
    <name evidence="1" type="ORF">BC351_39035</name>
</gene>
<dbReference type="GO" id="GO:0043161">
    <property type="term" value="P:proteasome-mediated ubiquitin-dependent protein catabolic process"/>
    <property type="evidence" value="ECO:0007669"/>
    <property type="project" value="TreeGrafter"/>
</dbReference>
<reference evidence="2" key="1">
    <citation type="submission" date="2016-07" db="EMBL/GenBank/DDBJ databases">
        <authorList>
            <person name="Florea S."/>
            <person name="Webb J.S."/>
            <person name="Jaromczyk J."/>
            <person name="Schardl C.L."/>
        </authorList>
    </citation>
    <scope>NUCLEOTIDE SEQUENCE [LARGE SCALE GENOMIC DNA]</scope>
    <source>
        <strain evidence="2">CY1</strain>
    </source>
</reference>
<dbReference type="PANTHER" id="PTHR24104">
    <property type="entry name" value="E3 UBIQUITIN-PROTEIN LIGASE NHLRC1-RELATED"/>
    <property type="match status" value="1"/>
</dbReference>
<name>A0A1V4H9I4_9BACL</name>
<dbReference type="STRING" id="1469647.BC351_39035"/>
<evidence type="ECO:0000313" key="2">
    <source>
        <dbReference type="Proteomes" id="UP000190626"/>
    </source>
</evidence>
<dbReference type="GO" id="GO:0008270">
    <property type="term" value="F:zinc ion binding"/>
    <property type="evidence" value="ECO:0007669"/>
    <property type="project" value="UniProtKB-KW"/>
</dbReference>
<keyword evidence="2" id="KW-1185">Reference proteome</keyword>
<dbReference type="AlphaFoldDB" id="A0A1V4H9I4"/>
<dbReference type="InterPro" id="IPR011042">
    <property type="entry name" value="6-blade_b-propeller_TolB-like"/>
</dbReference>
<dbReference type="GO" id="GO:0000209">
    <property type="term" value="P:protein polyubiquitination"/>
    <property type="evidence" value="ECO:0007669"/>
    <property type="project" value="TreeGrafter"/>
</dbReference>
<dbReference type="Proteomes" id="UP000190626">
    <property type="component" value="Unassembled WGS sequence"/>
</dbReference>
<dbReference type="Gene3D" id="2.120.10.30">
    <property type="entry name" value="TolB, C-terminal domain"/>
    <property type="match status" value="2"/>
</dbReference>
<dbReference type="EMBL" id="MBTG01000050">
    <property type="protein sequence ID" value="OPH47985.1"/>
    <property type="molecule type" value="Genomic_DNA"/>
</dbReference>
<comment type="caution">
    <text evidence="1">The sequence shown here is derived from an EMBL/GenBank/DDBJ whole genome shotgun (WGS) entry which is preliminary data.</text>
</comment>
<dbReference type="RefSeq" id="WP_079419619.1">
    <property type="nucleotide sequence ID" value="NZ_MBTG01000050.1"/>
</dbReference>
<accession>A0A1V4H9I4</accession>
<evidence type="ECO:0000313" key="1">
    <source>
        <dbReference type="EMBL" id="OPH47985.1"/>
    </source>
</evidence>
<sequence length="581" mass="67940">MEQVVDVEYKRITFTKNHVEINKDHFICSQFATAIDDNHFYISQYRDINAKYPKGFIVNRNSQIIWSTLELEKRYTIISSNVTYDKNVLLYVKNEPYDLIELSLNGQIVNTYNMKIHGVKSMYFYYKTKQNTILLSSIQDGRILELSETNEVLFEYCPGKEILSEPRCVFPTESGHFLIADSKHHYIMMINRNKEMIWSYGEKNNPGFAPGRLMYPYMALELPSGHILIAEHQANRITEVSLNREIVWQYGNNPVDETTSPRKNYLNGPNFAQMLPNGELVISDSMNGRILVIDRNYAIHFKYGLTPKDYHILNFPRSVQLLKNGRFLIADSRNDRIVEMDRTGEIYFEYGNEAVFANRTLKWPRCVYKDEKRNHYLISDGFNQRFIIIDQNKKVLNEIKSITYQTEAIPLRDPHSVESLLDDKLLITDSGSNIVCIIDRNGQVNWMYSNEQFPLDDPHYATVSRGNSIYIVDTNHSRLIEVDLSTNTVLNVIDAVYTKDHRKIKLNKPKWIDLISENELAILDSQNNYLMVVNISDKAHPVIEQMTDPTICNSRWAYRQDQAYYISDFWQHDLIQVTFSR</sequence>
<organism evidence="1 2">
    <name type="scientific">Paenibacillus ferrarius</name>
    <dbReference type="NCBI Taxonomy" id="1469647"/>
    <lineage>
        <taxon>Bacteria</taxon>
        <taxon>Bacillati</taxon>
        <taxon>Bacillota</taxon>
        <taxon>Bacilli</taxon>
        <taxon>Bacillales</taxon>
        <taxon>Paenibacillaceae</taxon>
        <taxon>Paenibacillus</taxon>
    </lineage>
</organism>
<dbReference type="GO" id="GO:0061630">
    <property type="term" value="F:ubiquitin protein ligase activity"/>
    <property type="evidence" value="ECO:0007669"/>
    <property type="project" value="TreeGrafter"/>
</dbReference>
<proteinExistence type="predicted"/>
<protein>
    <submittedName>
        <fullName evidence="1">Uncharacterized protein</fullName>
    </submittedName>
</protein>